<comment type="caution">
    <text evidence="14">The sequence shown here is derived from an EMBL/GenBank/DDBJ whole genome shotgun (WGS) entry which is preliminary data.</text>
</comment>
<dbReference type="GO" id="GO:0043952">
    <property type="term" value="P:protein transport by the Sec complex"/>
    <property type="evidence" value="ECO:0007669"/>
    <property type="project" value="UniProtKB-UniRule"/>
</dbReference>
<feature type="domain" description="SecDF P1 head subdomain" evidence="13">
    <location>
        <begin position="247"/>
        <end position="361"/>
    </location>
</feature>
<evidence type="ECO:0000256" key="10">
    <source>
        <dbReference type="SAM" id="MobiDB-lite"/>
    </source>
</evidence>
<dbReference type="InterPro" id="IPR055344">
    <property type="entry name" value="SecD_SecF_C_bact"/>
</dbReference>
<comment type="caution">
    <text evidence="9">Lacks conserved residue(s) required for the propagation of feature annotation.</text>
</comment>
<feature type="compositionally biased region" description="Basic and acidic residues" evidence="10">
    <location>
        <begin position="585"/>
        <end position="602"/>
    </location>
</feature>
<evidence type="ECO:0000259" key="12">
    <source>
        <dbReference type="Pfam" id="PF21760"/>
    </source>
</evidence>
<dbReference type="Pfam" id="PF21760">
    <property type="entry name" value="SecD_1st"/>
    <property type="match status" value="1"/>
</dbReference>
<organism evidence="14 15">
    <name type="scientific">Leucobacter weissii</name>
    <dbReference type="NCBI Taxonomy" id="1983706"/>
    <lineage>
        <taxon>Bacteria</taxon>
        <taxon>Bacillati</taxon>
        <taxon>Actinomycetota</taxon>
        <taxon>Actinomycetes</taxon>
        <taxon>Micrococcales</taxon>
        <taxon>Microbacteriaceae</taxon>
        <taxon>Leucobacter</taxon>
    </lineage>
</organism>
<comment type="subcellular location">
    <subcellularLocation>
        <location evidence="1 9">Cell membrane</location>
        <topology evidence="1 9">Multi-pass membrane protein</topology>
    </subcellularLocation>
</comment>
<keyword evidence="5 9" id="KW-0653">Protein transport</keyword>
<keyword evidence="15" id="KW-1185">Reference proteome</keyword>
<keyword evidence="8 9" id="KW-0472">Membrane</keyword>
<dbReference type="GO" id="GO:0006605">
    <property type="term" value="P:protein targeting"/>
    <property type="evidence" value="ECO:0007669"/>
    <property type="project" value="UniProtKB-UniRule"/>
</dbReference>
<dbReference type="EMBL" id="JAGDYM010000009">
    <property type="protein sequence ID" value="MBO1901963.1"/>
    <property type="molecule type" value="Genomic_DNA"/>
</dbReference>
<evidence type="ECO:0000259" key="13">
    <source>
        <dbReference type="Pfam" id="PF22599"/>
    </source>
</evidence>
<dbReference type="Gene3D" id="3.30.70.3220">
    <property type="match status" value="1"/>
</dbReference>
<dbReference type="InterPro" id="IPR054384">
    <property type="entry name" value="SecDF_P1_head"/>
</dbReference>
<feature type="transmembrane region" description="Helical" evidence="9">
    <location>
        <begin position="486"/>
        <end position="504"/>
    </location>
</feature>
<evidence type="ECO:0000256" key="9">
    <source>
        <dbReference type="HAMAP-Rule" id="MF_01463"/>
    </source>
</evidence>
<comment type="similarity">
    <text evidence="9">Belongs to the SecD/SecF family. SecD subfamily.</text>
</comment>
<feature type="transmembrane region" description="Helical" evidence="9">
    <location>
        <begin position="435"/>
        <end position="458"/>
    </location>
</feature>
<dbReference type="Pfam" id="PF02355">
    <property type="entry name" value="SecD_SecF_C"/>
    <property type="match status" value="1"/>
</dbReference>
<dbReference type="HAMAP" id="MF_01463_B">
    <property type="entry name" value="SecD_B"/>
    <property type="match status" value="1"/>
</dbReference>
<reference evidence="14" key="1">
    <citation type="submission" date="2021-03" db="EMBL/GenBank/DDBJ databases">
        <title>Leucobacter chromiisoli sp. nov., isolated from chromium-containing soil of chemical plant.</title>
        <authorList>
            <person name="Xu Z."/>
        </authorList>
    </citation>
    <scope>NUCLEOTIDE SEQUENCE</scope>
    <source>
        <strain evidence="14">S27</strain>
    </source>
</reference>
<evidence type="ECO:0000256" key="4">
    <source>
        <dbReference type="ARBA" id="ARBA00022692"/>
    </source>
</evidence>
<dbReference type="InterPro" id="IPR022813">
    <property type="entry name" value="SecD/SecF_arch_bac"/>
</dbReference>
<dbReference type="GO" id="GO:0065002">
    <property type="term" value="P:intracellular protein transmembrane transport"/>
    <property type="evidence" value="ECO:0007669"/>
    <property type="project" value="UniProtKB-UniRule"/>
</dbReference>
<evidence type="ECO:0000256" key="2">
    <source>
        <dbReference type="ARBA" id="ARBA00022448"/>
    </source>
</evidence>
<comment type="subunit">
    <text evidence="9">Forms a complex with SecF. Part of the essential Sec protein translocation apparatus which comprises SecA, SecYEG and auxiliary proteins SecDF. Other proteins may also be involved.</text>
</comment>
<dbReference type="NCBIfam" id="TIGR01129">
    <property type="entry name" value="secD"/>
    <property type="match status" value="1"/>
</dbReference>
<keyword evidence="3 9" id="KW-1003">Cell membrane</keyword>
<dbReference type="Pfam" id="PF22599">
    <property type="entry name" value="SecDF_P1_head"/>
    <property type="match status" value="1"/>
</dbReference>
<keyword evidence="7 9" id="KW-0811">Translocation</keyword>
<dbReference type="SUPFAM" id="SSF82866">
    <property type="entry name" value="Multidrug efflux transporter AcrB transmembrane domain"/>
    <property type="match status" value="1"/>
</dbReference>
<feature type="transmembrane region" description="Helical" evidence="9">
    <location>
        <begin position="380"/>
        <end position="400"/>
    </location>
</feature>
<sequence length="612" mass="64325">MASTPAVKQARRALIALLIIVAVFAGILAIGISRGEASLAPKLALDLQGGTQITLAAQQTDGEAVSGEQLQQAVSIIRQRVDASGLAEAEITTEGAQNISVSIPGPADDATRQRIEASAKLDFRPVLSVAPGVAGTDEEGVESDAAVVEGEDDTDAAEDVDAAEGAESEGAEGDAAADDAENTGQAEEGDSDRSDVDPDPIPDTAYDEAWLTEGLLAEFDAFECTLESVADLGDAPADRPFITCDEGGYKYILGPVELSGESIDDAVAEMVTTQTGATTGEWAVQMRLDDAGTKTFGEISTRMYGAESPLDQFAFVLDGRVLSAPAMQGQILDGRPSITGGFTQESAKALADQLKFGALPIGFTVVSSNSISATLGSQQLQIGLIAGLIGLVLVAVYSLIVYRVLGFVIIASLAVMGVLTYLALCILAWRMGFSLSLAGVAGLIVTVGFTADSFIVYFERIRDELREGKTIEGAVKKGWERARRTIFISKSINVLAAVVLYILADSTVKGFAFTLGLTTVLDVLIFVVFTHPVMQLLARTRFFGSGHPLSGLDPQALGAVYQGRAQFRTPVLATGGSTARRAQRSRGEAERRQTLAERKRDGLTVSTDDGND</sequence>
<evidence type="ECO:0000256" key="5">
    <source>
        <dbReference type="ARBA" id="ARBA00022927"/>
    </source>
</evidence>
<evidence type="ECO:0000256" key="8">
    <source>
        <dbReference type="ARBA" id="ARBA00023136"/>
    </source>
</evidence>
<evidence type="ECO:0000256" key="3">
    <source>
        <dbReference type="ARBA" id="ARBA00022475"/>
    </source>
</evidence>
<feature type="domain" description="Protein export membrane protein SecD/SecF C-terminal" evidence="11">
    <location>
        <begin position="364"/>
        <end position="536"/>
    </location>
</feature>
<dbReference type="PANTHER" id="PTHR30081:SF1">
    <property type="entry name" value="PROTEIN TRANSLOCASE SUBUNIT SECD"/>
    <property type="match status" value="1"/>
</dbReference>
<dbReference type="RefSeq" id="WP_208097721.1">
    <property type="nucleotide sequence ID" value="NZ_JAGDYM010000009.1"/>
</dbReference>
<dbReference type="NCBIfam" id="TIGR00916">
    <property type="entry name" value="2A0604s01"/>
    <property type="match status" value="1"/>
</dbReference>
<evidence type="ECO:0000259" key="11">
    <source>
        <dbReference type="Pfam" id="PF02355"/>
    </source>
</evidence>
<keyword evidence="2 9" id="KW-0813">Transport</keyword>
<feature type="compositionally biased region" description="Acidic residues" evidence="10">
    <location>
        <begin position="149"/>
        <end position="181"/>
    </location>
</feature>
<dbReference type="InterPro" id="IPR048634">
    <property type="entry name" value="SecD_SecF_C"/>
</dbReference>
<accession>A0A939SC30</accession>
<evidence type="ECO:0000256" key="6">
    <source>
        <dbReference type="ARBA" id="ARBA00022989"/>
    </source>
</evidence>
<dbReference type="InterPro" id="IPR005791">
    <property type="entry name" value="SecD"/>
</dbReference>
<gene>
    <name evidence="9 14" type="primary">secD</name>
    <name evidence="14" type="ORF">J4H92_08380</name>
</gene>
<dbReference type="Proteomes" id="UP000664382">
    <property type="component" value="Unassembled WGS sequence"/>
</dbReference>
<dbReference type="AlphaFoldDB" id="A0A939SC30"/>
<comment type="function">
    <text evidence="9">Part of the Sec protein translocase complex. Interacts with the SecYEG preprotein conducting channel. SecDF uses the proton motive force (PMF) to complete protein translocation after the ATP-dependent function of SecA.</text>
</comment>
<evidence type="ECO:0000313" key="14">
    <source>
        <dbReference type="EMBL" id="MBO1901963.1"/>
    </source>
</evidence>
<evidence type="ECO:0000256" key="1">
    <source>
        <dbReference type="ARBA" id="ARBA00004651"/>
    </source>
</evidence>
<dbReference type="GO" id="GO:0005886">
    <property type="term" value="C:plasma membrane"/>
    <property type="evidence" value="ECO:0007669"/>
    <property type="project" value="UniProtKB-SubCell"/>
</dbReference>
<dbReference type="InterPro" id="IPR048631">
    <property type="entry name" value="SecD_1st"/>
</dbReference>
<evidence type="ECO:0000313" key="15">
    <source>
        <dbReference type="Proteomes" id="UP000664382"/>
    </source>
</evidence>
<proteinExistence type="inferred from homology"/>
<dbReference type="PANTHER" id="PTHR30081">
    <property type="entry name" value="PROTEIN-EXPORT MEMBRANE PROTEIN SEC"/>
    <property type="match status" value="1"/>
</dbReference>
<protein>
    <recommendedName>
        <fullName evidence="9">Protein translocase subunit SecD</fullName>
    </recommendedName>
</protein>
<keyword evidence="4 9" id="KW-0812">Transmembrane</keyword>
<dbReference type="Gene3D" id="3.30.1360.200">
    <property type="match status" value="1"/>
</dbReference>
<keyword evidence="6 9" id="KW-1133">Transmembrane helix</keyword>
<feature type="region of interest" description="Disordered" evidence="10">
    <location>
        <begin position="131"/>
        <end position="205"/>
    </location>
</feature>
<feature type="transmembrane region" description="Helical" evidence="9">
    <location>
        <begin position="407"/>
        <end position="429"/>
    </location>
</feature>
<feature type="domain" description="Protein translocase subunit SecDF P1" evidence="12">
    <location>
        <begin position="70"/>
        <end position="126"/>
    </location>
</feature>
<feature type="region of interest" description="Disordered" evidence="10">
    <location>
        <begin position="575"/>
        <end position="612"/>
    </location>
</feature>
<dbReference type="GO" id="GO:0015450">
    <property type="term" value="F:protein-transporting ATPase activity"/>
    <property type="evidence" value="ECO:0007669"/>
    <property type="project" value="InterPro"/>
</dbReference>
<evidence type="ECO:0000256" key="7">
    <source>
        <dbReference type="ARBA" id="ARBA00023010"/>
    </source>
</evidence>
<name>A0A939SC30_9MICO</name>
<feature type="transmembrane region" description="Helical" evidence="9">
    <location>
        <begin position="510"/>
        <end position="529"/>
    </location>
</feature>